<dbReference type="EMBL" id="JACIDN010000004">
    <property type="protein sequence ID" value="MBB3902884.1"/>
    <property type="molecule type" value="Genomic_DNA"/>
</dbReference>
<feature type="compositionally biased region" description="Low complexity" evidence="1">
    <location>
        <begin position="29"/>
        <end position="50"/>
    </location>
</feature>
<keyword evidence="2" id="KW-0472">Membrane</keyword>
<dbReference type="InterPro" id="IPR018682">
    <property type="entry name" value="DUF2167_membr"/>
</dbReference>
<accession>A0A7W6F703</accession>
<keyword evidence="2" id="KW-1133">Transmembrane helix</keyword>
<evidence type="ECO:0000313" key="6">
    <source>
        <dbReference type="Proteomes" id="UP000517759"/>
    </source>
</evidence>
<dbReference type="RefSeq" id="WP_183505326.1">
    <property type="nucleotide sequence ID" value="NZ_BSPG01000007.1"/>
</dbReference>
<evidence type="ECO:0000313" key="7">
    <source>
        <dbReference type="Proteomes" id="UP001156881"/>
    </source>
</evidence>
<proteinExistence type="predicted"/>
<evidence type="ECO:0000313" key="4">
    <source>
        <dbReference type="EMBL" id="GLS43811.1"/>
    </source>
</evidence>
<keyword evidence="3" id="KW-0732">Signal</keyword>
<reference evidence="4" key="1">
    <citation type="journal article" date="2014" name="Int. J. Syst. Evol. Microbiol.">
        <title>Complete genome of a new Firmicutes species belonging to the dominant human colonic microbiota ('Ruminococcus bicirculans') reveals two chromosomes and a selective capacity to utilize plant glucans.</title>
        <authorList>
            <consortium name="NISC Comparative Sequencing Program"/>
            <person name="Wegmann U."/>
            <person name="Louis P."/>
            <person name="Goesmann A."/>
            <person name="Henrissat B."/>
            <person name="Duncan S.H."/>
            <person name="Flint H.J."/>
        </authorList>
    </citation>
    <scope>NUCLEOTIDE SEQUENCE</scope>
    <source>
        <strain evidence="4">NBRC 107710</strain>
    </source>
</reference>
<sequence>MIVKSVGRASPVALCLALAIVASPGPSRAQTAPTPAAPTTQAAPQPGPMTAEQKAAEVKSAWSDAQKVATLGPNDVKLLDQADLKLPDNTAFVPALQAKRILRAYGNTPGADVVGLVTGTAEKDDWLVVVRYIKEGYIKDDDAKDWNADDLLANIKEGTAQSNEDRAARGFPKLRIVGWIEKPTYDAQTHRLVWSLSSKQENEPDSADGGVNYNTYALGRDGYFSLNLLTSQSEVEAKKPVAHTLLSNLTYVDGKRYSDVNMSTDRIAAYGLAALVGGVAVKKLGLFAIAAAFLLKFAKIGIIAVIGLGAGISRLFKRKPKTDSQVAASSAHDPS</sequence>
<evidence type="ECO:0000313" key="5">
    <source>
        <dbReference type="EMBL" id="MBB3902884.1"/>
    </source>
</evidence>
<feature type="chain" id="PRO_5031566477" evidence="3">
    <location>
        <begin position="30"/>
        <end position="335"/>
    </location>
</feature>
<dbReference type="AlphaFoldDB" id="A0A7W6F703"/>
<reference evidence="5 6" key="3">
    <citation type="submission" date="2020-08" db="EMBL/GenBank/DDBJ databases">
        <title>Genomic Encyclopedia of Type Strains, Phase IV (KMG-IV): sequencing the most valuable type-strain genomes for metagenomic binning, comparative biology and taxonomic classification.</title>
        <authorList>
            <person name="Goeker M."/>
        </authorList>
    </citation>
    <scope>NUCLEOTIDE SEQUENCE [LARGE SCALE GENOMIC DNA]</scope>
    <source>
        <strain evidence="5 6">DSM 24105</strain>
    </source>
</reference>
<evidence type="ECO:0000256" key="1">
    <source>
        <dbReference type="SAM" id="MobiDB-lite"/>
    </source>
</evidence>
<dbReference type="Proteomes" id="UP000517759">
    <property type="component" value="Unassembled WGS sequence"/>
</dbReference>
<gene>
    <name evidence="4" type="ORF">GCM10007884_17960</name>
    <name evidence="5" type="ORF">GGR33_002386</name>
</gene>
<dbReference type="Proteomes" id="UP001156881">
    <property type="component" value="Unassembled WGS sequence"/>
</dbReference>
<keyword evidence="7" id="KW-1185">Reference proteome</keyword>
<evidence type="ECO:0000256" key="3">
    <source>
        <dbReference type="SAM" id="SignalP"/>
    </source>
</evidence>
<comment type="caution">
    <text evidence="5">The sequence shown here is derived from an EMBL/GenBank/DDBJ whole genome shotgun (WGS) entry which is preliminary data.</text>
</comment>
<protein>
    <submittedName>
        <fullName evidence="4">Membrane protein</fullName>
    </submittedName>
    <submittedName>
        <fullName evidence="5">Putative membrane-anchored protein</fullName>
    </submittedName>
</protein>
<feature type="region of interest" description="Disordered" evidence="1">
    <location>
        <begin position="27"/>
        <end position="50"/>
    </location>
</feature>
<keyword evidence="2" id="KW-0812">Transmembrane</keyword>
<feature type="transmembrane region" description="Helical" evidence="2">
    <location>
        <begin position="284"/>
        <end position="312"/>
    </location>
</feature>
<dbReference type="EMBL" id="BSPG01000007">
    <property type="protein sequence ID" value="GLS43811.1"/>
    <property type="molecule type" value="Genomic_DNA"/>
</dbReference>
<dbReference type="Pfam" id="PF09935">
    <property type="entry name" value="DUF2167"/>
    <property type="match status" value="1"/>
</dbReference>
<reference evidence="4" key="4">
    <citation type="submission" date="2023-01" db="EMBL/GenBank/DDBJ databases">
        <title>Draft genome sequence of Methylobacterium brachythecii strain NBRC 107710.</title>
        <authorList>
            <person name="Sun Q."/>
            <person name="Mori K."/>
        </authorList>
    </citation>
    <scope>NUCLEOTIDE SEQUENCE</scope>
    <source>
        <strain evidence="4">NBRC 107710</strain>
    </source>
</reference>
<organism evidence="5 6">
    <name type="scientific">Methylobacterium brachythecii</name>
    <dbReference type="NCBI Taxonomy" id="1176177"/>
    <lineage>
        <taxon>Bacteria</taxon>
        <taxon>Pseudomonadati</taxon>
        <taxon>Pseudomonadota</taxon>
        <taxon>Alphaproteobacteria</taxon>
        <taxon>Hyphomicrobiales</taxon>
        <taxon>Methylobacteriaceae</taxon>
        <taxon>Methylobacterium</taxon>
    </lineage>
</organism>
<name>A0A7W6F703_9HYPH</name>
<feature type="signal peptide" evidence="3">
    <location>
        <begin position="1"/>
        <end position="29"/>
    </location>
</feature>
<evidence type="ECO:0000256" key="2">
    <source>
        <dbReference type="SAM" id="Phobius"/>
    </source>
</evidence>
<reference evidence="7" key="2">
    <citation type="journal article" date="2019" name="Int. J. Syst. Evol. Microbiol.">
        <title>The Global Catalogue of Microorganisms (GCM) 10K type strain sequencing project: providing services to taxonomists for standard genome sequencing and annotation.</title>
        <authorList>
            <consortium name="The Broad Institute Genomics Platform"/>
            <consortium name="The Broad Institute Genome Sequencing Center for Infectious Disease"/>
            <person name="Wu L."/>
            <person name="Ma J."/>
        </authorList>
    </citation>
    <scope>NUCLEOTIDE SEQUENCE [LARGE SCALE GENOMIC DNA]</scope>
    <source>
        <strain evidence="7">NBRC 107710</strain>
    </source>
</reference>